<keyword evidence="5 7" id="KW-0472">Membrane</keyword>
<evidence type="ECO:0000256" key="7">
    <source>
        <dbReference type="SAM" id="Phobius"/>
    </source>
</evidence>
<accession>A0ABW7HA62</accession>
<keyword evidence="10" id="KW-1185">Reference proteome</keyword>
<feature type="transmembrane region" description="Helical" evidence="7">
    <location>
        <begin position="27"/>
        <end position="46"/>
    </location>
</feature>
<evidence type="ECO:0000256" key="4">
    <source>
        <dbReference type="ARBA" id="ARBA00022989"/>
    </source>
</evidence>
<keyword evidence="3 7" id="KW-0812">Transmembrane</keyword>
<sequence>MNASSHSTAENSGLLDFAAVLARYRRLLILAPLAAGSLALGATYLMDPIYTAKVSFLPPQQQQSSSMSALASLGALSGLAGGLSGMKSPGDQYIGLMQSVNVQDRIVDKFKLMDVFKSEFRFQARRSLEANVRFALGKKDTMIAIEVDDKDPQRAADIANQYIVELRRLTNELALTEAQQRRVFFEAELKRTRDRLTQAQLALQGSGFNPSAIKAEPKTAAEEYARLRAETTAAEVSLQAMRRTLVDSASEIQRQNATIAALRAELRRIESADNTVGLSDYVSRYREYKYQESLFELFSKQYEMARLDEARDGGLLQVIDVATKPEYKSRPKRAMAALLTWFVTGMLILTGLMVVHLLTTIRQDPANRSKLDRIRLAWKGD</sequence>
<proteinExistence type="predicted"/>
<evidence type="ECO:0000256" key="6">
    <source>
        <dbReference type="SAM" id="Coils"/>
    </source>
</evidence>
<dbReference type="EMBL" id="JBIGIC010000004">
    <property type="protein sequence ID" value="MFG6486799.1"/>
    <property type="molecule type" value="Genomic_DNA"/>
</dbReference>
<feature type="coiled-coil region" evidence="6">
    <location>
        <begin position="159"/>
        <end position="195"/>
    </location>
</feature>
<comment type="subcellular location">
    <subcellularLocation>
        <location evidence="1">Cell membrane</location>
        <topology evidence="1">Multi-pass membrane protein</topology>
    </subcellularLocation>
</comment>
<organism evidence="9 10">
    <name type="scientific">Pelomonas candidula</name>
    <dbReference type="NCBI Taxonomy" id="3299025"/>
    <lineage>
        <taxon>Bacteria</taxon>
        <taxon>Pseudomonadati</taxon>
        <taxon>Pseudomonadota</taxon>
        <taxon>Betaproteobacteria</taxon>
        <taxon>Burkholderiales</taxon>
        <taxon>Sphaerotilaceae</taxon>
        <taxon>Roseateles</taxon>
    </lineage>
</organism>
<evidence type="ECO:0000259" key="8">
    <source>
        <dbReference type="Pfam" id="PF02706"/>
    </source>
</evidence>
<feature type="transmembrane region" description="Helical" evidence="7">
    <location>
        <begin position="334"/>
        <end position="358"/>
    </location>
</feature>
<evidence type="ECO:0000256" key="2">
    <source>
        <dbReference type="ARBA" id="ARBA00022475"/>
    </source>
</evidence>
<dbReference type="Proteomes" id="UP001606134">
    <property type="component" value="Unassembled WGS sequence"/>
</dbReference>
<dbReference type="RefSeq" id="WP_394408398.1">
    <property type="nucleotide sequence ID" value="NZ_JBIGIC010000004.1"/>
</dbReference>
<gene>
    <name evidence="9" type="ORF">ACG04R_08960</name>
</gene>
<dbReference type="PANTHER" id="PTHR32309">
    <property type="entry name" value="TYROSINE-PROTEIN KINASE"/>
    <property type="match status" value="1"/>
</dbReference>
<dbReference type="InterPro" id="IPR050445">
    <property type="entry name" value="Bact_polysacc_biosynth/exp"/>
</dbReference>
<feature type="domain" description="Polysaccharide chain length determinant N-terminal" evidence="8">
    <location>
        <begin position="15"/>
        <end position="109"/>
    </location>
</feature>
<evidence type="ECO:0000313" key="10">
    <source>
        <dbReference type="Proteomes" id="UP001606134"/>
    </source>
</evidence>
<evidence type="ECO:0000313" key="9">
    <source>
        <dbReference type="EMBL" id="MFG6486799.1"/>
    </source>
</evidence>
<evidence type="ECO:0000256" key="1">
    <source>
        <dbReference type="ARBA" id="ARBA00004651"/>
    </source>
</evidence>
<dbReference type="InterPro" id="IPR003856">
    <property type="entry name" value="LPS_length_determ_N"/>
</dbReference>
<name>A0ABW7HA62_9BURK</name>
<reference evidence="9 10" key="1">
    <citation type="submission" date="2024-08" db="EMBL/GenBank/DDBJ databases">
        <authorList>
            <person name="Lu H."/>
        </authorList>
    </citation>
    <scope>NUCLEOTIDE SEQUENCE [LARGE SCALE GENOMIC DNA]</scope>
    <source>
        <strain evidence="9 10">BYS78W</strain>
    </source>
</reference>
<comment type="caution">
    <text evidence="9">The sequence shown here is derived from an EMBL/GenBank/DDBJ whole genome shotgun (WGS) entry which is preliminary data.</text>
</comment>
<dbReference type="PANTHER" id="PTHR32309:SF13">
    <property type="entry name" value="FERRIC ENTEROBACTIN TRANSPORT PROTEIN FEPE"/>
    <property type="match status" value="1"/>
</dbReference>
<protein>
    <submittedName>
        <fullName evidence="9">Wzz/FepE/Etk N-terminal domain-containing protein</fullName>
    </submittedName>
</protein>
<dbReference type="Pfam" id="PF02706">
    <property type="entry name" value="Wzz"/>
    <property type="match status" value="1"/>
</dbReference>
<evidence type="ECO:0000256" key="3">
    <source>
        <dbReference type="ARBA" id="ARBA00022692"/>
    </source>
</evidence>
<keyword evidence="2" id="KW-1003">Cell membrane</keyword>
<keyword evidence="6" id="KW-0175">Coiled coil</keyword>
<evidence type="ECO:0000256" key="5">
    <source>
        <dbReference type="ARBA" id="ARBA00023136"/>
    </source>
</evidence>
<keyword evidence="4 7" id="KW-1133">Transmembrane helix</keyword>